<dbReference type="Proteomes" id="UP000235392">
    <property type="component" value="Unassembled WGS sequence"/>
</dbReference>
<sequence length="149" mass="15544">MNFLQTILFLASATACAQGAQQPVAPCTENYIPIPWCISEYRDEQGVLSGYRLERKDPNKTCKQLSLESTICCIPNFKPDPSSFTKVKEQLDRSCGGAIKDPTDPGSGGGQQPGNGGGGQSHGGGQHRGGGRGGQHRGSGGGHGQQGSE</sequence>
<evidence type="ECO:0000313" key="3">
    <source>
        <dbReference type="EMBL" id="PLW07148.1"/>
    </source>
</evidence>
<accession>A0A2N5T7M0</accession>
<name>A0A2N5T7M0_9BASI</name>
<gene>
    <name evidence="4" type="ORF">PCANC_04973</name>
    <name evidence="5" type="ORF">PCASD_06105</name>
    <name evidence="3" type="ORF">PCASD_23123</name>
</gene>
<evidence type="ECO:0000256" key="1">
    <source>
        <dbReference type="SAM" id="MobiDB-lite"/>
    </source>
</evidence>
<dbReference type="EMBL" id="PGCI01000069">
    <property type="protein sequence ID" value="PLW43294.1"/>
    <property type="molecule type" value="Genomic_DNA"/>
</dbReference>
<dbReference type="AlphaFoldDB" id="A0A2N5T7M0"/>
<feature type="region of interest" description="Disordered" evidence="1">
    <location>
        <begin position="77"/>
        <end position="149"/>
    </location>
</feature>
<feature type="compositionally biased region" description="Gly residues" evidence="1">
    <location>
        <begin position="106"/>
        <end position="149"/>
    </location>
</feature>
<evidence type="ECO:0000313" key="4">
    <source>
        <dbReference type="EMBL" id="PLW21458.1"/>
    </source>
</evidence>
<evidence type="ECO:0000313" key="5">
    <source>
        <dbReference type="EMBL" id="PLW43294.1"/>
    </source>
</evidence>
<dbReference type="Proteomes" id="UP000235388">
    <property type="component" value="Unassembled WGS sequence"/>
</dbReference>
<evidence type="ECO:0000313" key="6">
    <source>
        <dbReference type="Proteomes" id="UP000235388"/>
    </source>
</evidence>
<evidence type="ECO:0008006" key="8">
    <source>
        <dbReference type="Google" id="ProtNLM"/>
    </source>
</evidence>
<feature type="chain" id="PRO_5015083669" description="Hydrophobin" evidence="2">
    <location>
        <begin position="20"/>
        <end position="149"/>
    </location>
</feature>
<dbReference type="EMBL" id="PGCJ01000783">
    <property type="protein sequence ID" value="PLW21458.1"/>
    <property type="molecule type" value="Genomic_DNA"/>
</dbReference>
<dbReference type="EMBL" id="PGCI01001155">
    <property type="protein sequence ID" value="PLW07148.1"/>
    <property type="molecule type" value="Genomic_DNA"/>
</dbReference>
<protein>
    <recommendedName>
        <fullName evidence="8">Hydrophobin</fullName>
    </recommendedName>
</protein>
<keyword evidence="2" id="KW-0732">Signal</keyword>
<evidence type="ECO:0000256" key="2">
    <source>
        <dbReference type="SAM" id="SignalP"/>
    </source>
</evidence>
<evidence type="ECO:0000313" key="7">
    <source>
        <dbReference type="Proteomes" id="UP000235392"/>
    </source>
</evidence>
<proteinExistence type="predicted"/>
<feature type="signal peptide" evidence="2">
    <location>
        <begin position="1"/>
        <end position="19"/>
    </location>
</feature>
<keyword evidence="6" id="KW-1185">Reference proteome</keyword>
<organism evidence="4 6">
    <name type="scientific">Puccinia coronata f. sp. avenae</name>
    <dbReference type="NCBI Taxonomy" id="200324"/>
    <lineage>
        <taxon>Eukaryota</taxon>
        <taxon>Fungi</taxon>
        <taxon>Dikarya</taxon>
        <taxon>Basidiomycota</taxon>
        <taxon>Pucciniomycotina</taxon>
        <taxon>Pucciniomycetes</taxon>
        <taxon>Pucciniales</taxon>
        <taxon>Pucciniaceae</taxon>
        <taxon>Puccinia</taxon>
    </lineage>
</organism>
<comment type="caution">
    <text evidence="4">The sequence shown here is derived from an EMBL/GenBank/DDBJ whole genome shotgun (WGS) entry which is preliminary data.</text>
</comment>
<reference evidence="6 7" key="1">
    <citation type="submission" date="2017-11" db="EMBL/GenBank/DDBJ databases">
        <title>De novo assembly and phasing of dikaryotic genomes from two isolates of Puccinia coronata f. sp. avenae, the causal agent of oat crown rust.</title>
        <authorList>
            <person name="Miller M.E."/>
            <person name="Zhang Y."/>
            <person name="Omidvar V."/>
            <person name="Sperschneider J."/>
            <person name="Schwessinger B."/>
            <person name="Raley C."/>
            <person name="Palmer J.M."/>
            <person name="Garnica D."/>
            <person name="Upadhyaya N."/>
            <person name="Rathjen J."/>
            <person name="Taylor J.M."/>
            <person name="Park R.F."/>
            <person name="Dodds P.N."/>
            <person name="Hirsch C.D."/>
            <person name="Kianian S.F."/>
            <person name="Figueroa M."/>
        </authorList>
    </citation>
    <scope>NUCLEOTIDE SEQUENCE [LARGE SCALE GENOMIC DNA]</scope>
    <source>
        <strain evidence="4">12NC29</strain>
        <strain evidence="3">12SD80</strain>
    </source>
</reference>